<dbReference type="InterPro" id="IPR036390">
    <property type="entry name" value="WH_DNA-bd_sf"/>
</dbReference>
<dbReference type="SUPFAM" id="SSF46785">
    <property type="entry name" value="Winged helix' DNA-binding domain"/>
    <property type="match status" value="1"/>
</dbReference>
<dbReference type="Gene3D" id="3.30.230.130">
    <property type="entry name" value="Cullin, Chain C, Domain 2"/>
    <property type="match status" value="1"/>
</dbReference>
<dbReference type="Gene3D" id="1.20.1310.10">
    <property type="entry name" value="Cullin Repeats"/>
    <property type="match status" value="4"/>
</dbReference>
<evidence type="ECO:0000256" key="5">
    <source>
        <dbReference type="RuleBase" id="RU003829"/>
    </source>
</evidence>
<evidence type="ECO:0000259" key="7">
    <source>
        <dbReference type="PROSITE" id="PS50069"/>
    </source>
</evidence>
<dbReference type="SMART" id="SM00182">
    <property type="entry name" value="CULLIN"/>
    <property type="match status" value="1"/>
</dbReference>
<dbReference type="EMBL" id="JAOPGA020001408">
    <property type="protein sequence ID" value="KAL0488140.1"/>
    <property type="molecule type" value="Genomic_DNA"/>
</dbReference>
<name>A0AAW2ZFA7_9EUKA</name>
<dbReference type="Pfam" id="PF26557">
    <property type="entry name" value="Cullin_AB"/>
    <property type="match status" value="1"/>
</dbReference>
<evidence type="ECO:0000256" key="6">
    <source>
        <dbReference type="SAM" id="MobiDB-lite"/>
    </source>
</evidence>
<dbReference type="SUPFAM" id="SSF75632">
    <property type="entry name" value="Cullin homology domain"/>
    <property type="match status" value="1"/>
</dbReference>
<dbReference type="SMART" id="SM00884">
    <property type="entry name" value="Cullin_Nedd8"/>
    <property type="match status" value="1"/>
</dbReference>
<dbReference type="InterPro" id="IPR016159">
    <property type="entry name" value="Cullin_repeat-like_dom_sf"/>
</dbReference>
<dbReference type="Proteomes" id="UP001431209">
    <property type="component" value="Unassembled WGS sequence"/>
</dbReference>
<comment type="caution">
    <text evidence="8">The sequence shown here is derived from an EMBL/GenBank/DDBJ whole genome shotgun (WGS) entry which is preliminary data.</text>
</comment>
<comment type="similarity">
    <text evidence="1 4 5">Belongs to the cullin family.</text>
</comment>
<dbReference type="Gene3D" id="1.10.10.10">
    <property type="entry name" value="Winged helix-like DNA-binding domain superfamily/Winged helix DNA-binding domain"/>
    <property type="match status" value="1"/>
</dbReference>
<evidence type="ECO:0000256" key="3">
    <source>
        <dbReference type="ARBA" id="ARBA00022843"/>
    </source>
</evidence>
<evidence type="ECO:0000256" key="2">
    <source>
        <dbReference type="ARBA" id="ARBA00022499"/>
    </source>
</evidence>
<keyword evidence="3" id="KW-0832">Ubl conjugation</keyword>
<protein>
    <submittedName>
        <fullName evidence="8">Cullin</fullName>
    </submittedName>
</protein>
<dbReference type="PANTHER" id="PTHR11932">
    <property type="entry name" value="CULLIN"/>
    <property type="match status" value="1"/>
</dbReference>
<feature type="domain" description="Cullin family profile" evidence="7">
    <location>
        <begin position="449"/>
        <end position="674"/>
    </location>
</feature>
<accession>A0AAW2ZFA7</accession>
<dbReference type="InterPro" id="IPR019559">
    <property type="entry name" value="Cullin_neddylation_domain"/>
</dbReference>
<dbReference type="PROSITE" id="PS50069">
    <property type="entry name" value="CULLIN_2"/>
    <property type="match status" value="1"/>
</dbReference>
<dbReference type="InterPro" id="IPR036388">
    <property type="entry name" value="WH-like_DNA-bd_sf"/>
</dbReference>
<dbReference type="FunFam" id="1.10.10.10:FF:000014">
    <property type="entry name" value="Cullin 1"/>
    <property type="match status" value="1"/>
</dbReference>
<dbReference type="GO" id="GO:0031625">
    <property type="term" value="F:ubiquitin protein ligase binding"/>
    <property type="evidence" value="ECO:0007669"/>
    <property type="project" value="InterPro"/>
</dbReference>
<evidence type="ECO:0000256" key="1">
    <source>
        <dbReference type="ARBA" id="ARBA00006019"/>
    </source>
</evidence>
<dbReference type="GO" id="GO:0031461">
    <property type="term" value="C:cullin-RING ubiquitin ligase complex"/>
    <property type="evidence" value="ECO:0007669"/>
    <property type="project" value="InterPro"/>
</dbReference>
<dbReference type="PROSITE" id="PS01256">
    <property type="entry name" value="CULLIN_1"/>
    <property type="match status" value="1"/>
</dbReference>
<reference evidence="8 9" key="1">
    <citation type="submission" date="2024-03" db="EMBL/GenBank/DDBJ databases">
        <title>The Acrasis kona genome and developmental transcriptomes reveal deep origins of eukaryotic multicellular pathways.</title>
        <authorList>
            <person name="Sheikh S."/>
            <person name="Fu C.-J."/>
            <person name="Brown M.W."/>
            <person name="Baldauf S.L."/>
        </authorList>
    </citation>
    <scope>NUCLEOTIDE SEQUENCE [LARGE SCALE GENOMIC DNA]</scope>
    <source>
        <strain evidence="8 9">ATCC MYA-3509</strain>
    </source>
</reference>
<dbReference type="InterPro" id="IPR045093">
    <property type="entry name" value="Cullin"/>
</dbReference>
<evidence type="ECO:0000313" key="9">
    <source>
        <dbReference type="Proteomes" id="UP001431209"/>
    </source>
</evidence>
<dbReference type="InterPro" id="IPR059120">
    <property type="entry name" value="Cullin-like_AB"/>
</dbReference>
<evidence type="ECO:0000313" key="8">
    <source>
        <dbReference type="EMBL" id="KAL0488140.1"/>
    </source>
</evidence>
<organism evidence="8 9">
    <name type="scientific">Acrasis kona</name>
    <dbReference type="NCBI Taxonomy" id="1008807"/>
    <lineage>
        <taxon>Eukaryota</taxon>
        <taxon>Discoba</taxon>
        <taxon>Heterolobosea</taxon>
        <taxon>Tetramitia</taxon>
        <taxon>Eutetramitia</taxon>
        <taxon>Acrasidae</taxon>
        <taxon>Acrasis</taxon>
    </lineage>
</organism>
<feature type="compositionally biased region" description="Basic and acidic residues" evidence="6">
    <location>
        <begin position="1"/>
        <end position="21"/>
    </location>
</feature>
<dbReference type="InterPro" id="IPR036317">
    <property type="entry name" value="Cullin_homology_sf"/>
</dbReference>
<keyword evidence="2" id="KW-1017">Isopeptide bond</keyword>
<evidence type="ECO:0000256" key="4">
    <source>
        <dbReference type="PROSITE-ProRule" id="PRU00330"/>
    </source>
</evidence>
<feature type="region of interest" description="Disordered" evidence="6">
    <location>
        <begin position="1"/>
        <end position="29"/>
    </location>
</feature>
<dbReference type="AlphaFoldDB" id="A0AAW2ZFA7"/>
<sequence>MKRTRDDDGSESSNKKQKESHTISTDILDEDSLDENECIDDEFDKQERRKILKEVWVQISTSLRKLEVHVQDRTSNKKPWSNEEYILNVTKIHNLCTLPDCHYFVAKLYKHYSGYLREYLSERLLPQLKDKHNEDMLQNIVYQWKSYRDVFVKFCSRLFNYLDRYYVITAKKNTLKTEGYRLFKEIIFDGLKVQLRNIVRSKLKEDRDLSTTSTVDRSFLKETLLLFLDMGITEDKDWYYYSNDNTQVYTEEIEPYLESDTKQYYHNLSELWLTTCSFTEYLVNSEIKIKEEDFRLNSILTPSYMRKLSNIVDGELLAVNQKKLLEMTGSGVDALIREDKVQDLARLHSLMSRIEDGSAPIAQMFQDFITRVGNEIHEKYTNTSNKEFTSFVKSLLDTYVVELIQFHIKMDQLVTGPFQNNSTFKKALTQGFKNFSNLSFKKNEAHSIKTAQLFAFYCDELLRKRKTENLDEDLEKVVRYVQFFSDKDIFIEEYRKQLAKRLLVSGYQDAEERTMISRLKWHYRGSGDLYKLEKMLSDKTMATDMKQEYVDYVNQNHPDQINIDLTVTVLTMGTWPITLKDSLRVHGSLAVAQNLFKSFYENKYERRVLHWAYGRSTVQLDALFGSSRKTLEISTHQACILLPFNDQEEITISQLMEATSLNFDSVKRTLSSLTSKKYTLLQCLYQDTSDQVVKEDTRVKVNDGFKHKSVKIKIPMTRASEEDVKKTVVNVNNDRVWTLDGTLVRTMKTRKTMNIQLLIKEVIAQVSDKFQPDLKQIKKRIESLIERDYLKRSDDGTSVDYVA</sequence>
<proteinExistence type="inferred from homology"/>
<dbReference type="Pfam" id="PF00888">
    <property type="entry name" value="Cullin"/>
    <property type="match status" value="1"/>
</dbReference>
<dbReference type="Pfam" id="PF10557">
    <property type="entry name" value="Cullin_Nedd8"/>
    <property type="match status" value="1"/>
</dbReference>
<dbReference type="GO" id="GO:0006511">
    <property type="term" value="P:ubiquitin-dependent protein catabolic process"/>
    <property type="evidence" value="ECO:0007669"/>
    <property type="project" value="InterPro"/>
</dbReference>
<dbReference type="InterPro" id="IPR016158">
    <property type="entry name" value="Cullin_homology"/>
</dbReference>
<dbReference type="InterPro" id="IPR001373">
    <property type="entry name" value="Cullin_N"/>
</dbReference>
<dbReference type="InterPro" id="IPR016157">
    <property type="entry name" value="Cullin_CS"/>
</dbReference>
<dbReference type="SUPFAM" id="SSF74788">
    <property type="entry name" value="Cullin repeat-like"/>
    <property type="match status" value="1"/>
</dbReference>
<keyword evidence="9" id="KW-1185">Reference proteome</keyword>
<gene>
    <name evidence="8" type="ORF">AKO1_008955</name>
</gene>